<keyword evidence="1" id="KW-0812">Transmembrane</keyword>
<keyword evidence="1" id="KW-1133">Transmembrane helix</keyword>
<dbReference type="PROSITE" id="PS50965">
    <property type="entry name" value="NERD"/>
    <property type="match status" value="1"/>
</dbReference>
<dbReference type="OrthoDB" id="9776650at2"/>
<organism evidence="3 4">
    <name type="scientific">[Eubacterium] siraeum</name>
    <dbReference type="NCBI Taxonomy" id="39492"/>
    <lineage>
        <taxon>Bacteria</taxon>
        <taxon>Bacillati</taxon>
        <taxon>Bacillota</taxon>
        <taxon>Clostridia</taxon>
        <taxon>Eubacteriales</taxon>
        <taxon>Oscillospiraceae</taxon>
        <taxon>Oscillospiraceae incertae sedis</taxon>
    </lineage>
</organism>
<accession>A0A175ABT7</accession>
<dbReference type="AlphaFoldDB" id="A0A175ABT7"/>
<dbReference type="Pfam" id="PF08378">
    <property type="entry name" value="NERD"/>
    <property type="match status" value="1"/>
</dbReference>
<proteinExistence type="predicted"/>
<dbReference type="EMBL" id="CZBY01000034">
    <property type="protein sequence ID" value="CUQ92640.1"/>
    <property type="molecule type" value="Genomic_DNA"/>
</dbReference>
<evidence type="ECO:0000259" key="2">
    <source>
        <dbReference type="PROSITE" id="PS50965"/>
    </source>
</evidence>
<dbReference type="InterPro" id="IPR011528">
    <property type="entry name" value="NERD"/>
</dbReference>
<protein>
    <submittedName>
        <fullName evidence="3">Nuclease-related domain</fullName>
    </submittedName>
</protein>
<sequence length="246" mass="28552">MPDIYKHGYDNFKKITVLFILQIILGVLPVVLLVIYIGFSLYSNVVLGYTFIVIMAIAAALNFTITKRYNVLLSGFKGEKSLMKTVKKLGSEYTVFANVPVRYKKNRSEIDLLVMCDRYIIIIEVKNHSGYIYGNHKDETWTQRKIYRDGKTTETVMTSPIRQMRRQRDIIKSILRANDLDQWVDTVLYFSAPTVHLYLDLSDSDNVCSSEKELLEFLRTYVSPKSMDPEKLEKIKVLFKEMCVSK</sequence>
<dbReference type="SUPFAM" id="SSF52980">
    <property type="entry name" value="Restriction endonuclease-like"/>
    <property type="match status" value="1"/>
</dbReference>
<feature type="domain" description="NERD" evidence="2">
    <location>
        <begin position="74"/>
        <end position="194"/>
    </location>
</feature>
<evidence type="ECO:0000313" key="3">
    <source>
        <dbReference type="EMBL" id="CUQ92640.1"/>
    </source>
</evidence>
<keyword evidence="1" id="KW-0472">Membrane</keyword>
<dbReference type="InterPro" id="IPR011335">
    <property type="entry name" value="Restrct_endonuc-II-like"/>
</dbReference>
<reference evidence="3 4" key="1">
    <citation type="submission" date="2015-09" db="EMBL/GenBank/DDBJ databases">
        <authorList>
            <consortium name="Pathogen Informatics"/>
        </authorList>
    </citation>
    <scope>NUCLEOTIDE SEQUENCE [LARGE SCALE GENOMIC DNA]</scope>
    <source>
        <strain evidence="3 4">2789STDY5834928</strain>
    </source>
</reference>
<evidence type="ECO:0000313" key="4">
    <source>
        <dbReference type="Proteomes" id="UP000095662"/>
    </source>
</evidence>
<gene>
    <name evidence="3" type="ORF">ERS852540_02570</name>
</gene>
<feature type="transmembrane region" description="Helical" evidence="1">
    <location>
        <begin position="45"/>
        <end position="65"/>
    </location>
</feature>
<feature type="transmembrane region" description="Helical" evidence="1">
    <location>
        <begin position="15"/>
        <end position="39"/>
    </location>
</feature>
<evidence type="ECO:0000256" key="1">
    <source>
        <dbReference type="SAM" id="Phobius"/>
    </source>
</evidence>
<dbReference type="Proteomes" id="UP000095662">
    <property type="component" value="Unassembled WGS sequence"/>
</dbReference>
<name>A0A175ABT7_9FIRM</name>